<proteinExistence type="predicted"/>
<evidence type="ECO:0000256" key="1">
    <source>
        <dbReference type="SAM" id="MobiDB-lite"/>
    </source>
</evidence>
<feature type="region of interest" description="Disordered" evidence="1">
    <location>
        <begin position="640"/>
        <end position="675"/>
    </location>
</feature>
<feature type="non-terminal residue" evidence="3">
    <location>
        <position position="932"/>
    </location>
</feature>
<feature type="compositionally biased region" description="Basic and acidic residues" evidence="1">
    <location>
        <begin position="648"/>
        <end position="664"/>
    </location>
</feature>
<dbReference type="PANTHER" id="PTHR11439">
    <property type="entry name" value="GAG-POL-RELATED RETROTRANSPOSON"/>
    <property type="match status" value="1"/>
</dbReference>
<organism evidence="3">
    <name type="scientific">Tanacetum cinerariifolium</name>
    <name type="common">Dalmatian daisy</name>
    <name type="synonym">Chrysanthemum cinerariifolium</name>
    <dbReference type="NCBI Taxonomy" id="118510"/>
    <lineage>
        <taxon>Eukaryota</taxon>
        <taxon>Viridiplantae</taxon>
        <taxon>Streptophyta</taxon>
        <taxon>Embryophyta</taxon>
        <taxon>Tracheophyta</taxon>
        <taxon>Spermatophyta</taxon>
        <taxon>Magnoliopsida</taxon>
        <taxon>eudicotyledons</taxon>
        <taxon>Gunneridae</taxon>
        <taxon>Pentapetalae</taxon>
        <taxon>asterids</taxon>
        <taxon>campanulids</taxon>
        <taxon>Asterales</taxon>
        <taxon>Asteraceae</taxon>
        <taxon>Asteroideae</taxon>
        <taxon>Anthemideae</taxon>
        <taxon>Anthemidinae</taxon>
        <taxon>Tanacetum</taxon>
    </lineage>
</organism>
<sequence length="932" mass="106761">MVSLAPQDKWSQDKHIELVYIIGDPGAGMLTRVMAKELSVASAHEYLFVEFLSEKEPKKVSKALKHLVWVDAMQEELNQFGRNKVWTLVPVPYVARLEAIRIFIAIAIYMNFIIYQMDMKSAFLNRKLKEEVYVKQPPGFESNEYPNHVGKLDKALYKIKQAPRAYENTMVPPNNLRPNLNGKAVNETRYKGMIGSLMYLTASRPDTEFSTCLYARYQAKPKESHLIVVKRIFRYLKGACQLLGGKLVCWSAKKQYLYFVITQGAIAISNNLVLHSRTKYIDIRYHFIRDHILKEDIELHFIPTQYQLADIFTKPLDEPTFKRLICELETPPPFEPAPQGGFDIGEITFNPNNEVALIHPSHNNNKYFKLVLDFISKCCLRETFTRSPNQYKEYLSEFWYTAKAFKNLKVEVADGSDYSMLMRLIWEDLLTKLNKKTREKVVPYPRFLSLLLEHKMEGYGSKNVTLNPTQVFSVHNWTLKKNQPEGPPFTNHMLAICKAEFLVEHKAPNASSYTRKKDSKGKILELNLDISSNQILLNITLCPRLRQPKDQQATSGPTSLGVTSEGGANPQLSSAKSKAGADSGISTPKDLISQTIEKTKSVSEGLETILTQPTTGKGTNNIAQKIKEEELDSLNDDEPIIIQDESDKEVHAEKVQSKKPKETDDASATHPPTPKFIQIPKLTNQVLLLQKSLPTELKELPSKFNDLSGEIKKSKKYVEKLEVELPRDLKEIPNKLDKFTTTVSSLTIQVAELKTLQWELLAEFLSIPGQVSLFRLKSRPWMLFQVFSPRRAQSKITNCDILTRKGPITLKVYREDVNHEVITNFKASDLHLSEWREVVKACLNRKGAGWSTIYRQIKTRMDYLHKTKAELGIDLEKPLQEQEPFGRLNELTRKKRKHVDDIHNVFRSTKKYKSSVQYEDLPARTVLNEPSL</sequence>
<feature type="compositionally biased region" description="Low complexity" evidence="1">
    <location>
        <begin position="573"/>
        <end position="586"/>
    </location>
</feature>
<dbReference type="EMBL" id="BKCJ010012282">
    <property type="protein sequence ID" value="GEU99873.1"/>
    <property type="molecule type" value="Genomic_DNA"/>
</dbReference>
<accession>A0A699GPB1</accession>
<feature type="domain" description="Reverse transcriptase Ty1/copia-type" evidence="2">
    <location>
        <begin position="94"/>
        <end position="170"/>
    </location>
</feature>
<reference evidence="3" key="1">
    <citation type="journal article" date="2019" name="Sci. Rep.">
        <title>Draft genome of Tanacetum cinerariifolium, the natural source of mosquito coil.</title>
        <authorList>
            <person name="Yamashiro T."/>
            <person name="Shiraishi A."/>
            <person name="Satake H."/>
            <person name="Nakayama K."/>
        </authorList>
    </citation>
    <scope>NUCLEOTIDE SEQUENCE</scope>
</reference>
<dbReference type="InterPro" id="IPR013103">
    <property type="entry name" value="RVT_2"/>
</dbReference>
<dbReference type="CDD" id="cd09272">
    <property type="entry name" value="RNase_HI_RT_Ty1"/>
    <property type="match status" value="1"/>
</dbReference>
<comment type="caution">
    <text evidence="3">The sequence shown here is derived from an EMBL/GenBank/DDBJ whole genome shotgun (WGS) entry which is preliminary data.</text>
</comment>
<dbReference type="Pfam" id="PF07727">
    <property type="entry name" value="RVT_2"/>
    <property type="match status" value="1"/>
</dbReference>
<dbReference type="AlphaFoldDB" id="A0A699GPB1"/>
<gene>
    <name evidence="3" type="ORF">Tci_071851</name>
</gene>
<evidence type="ECO:0000259" key="2">
    <source>
        <dbReference type="Pfam" id="PF07727"/>
    </source>
</evidence>
<dbReference type="PANTHER" id="PTHR11439:SF495">
    <property type="entry name" value="REVERSE TRANSCRIPTASE, RNA-DEPENDENT DNA POLYMERASE-RELATED"/>
    <property type="match status" value="1"/>
</dbReference>
<protein>
    <recommendedName>
        <fullName evidence="2">Reverse transcriptase Ty1/copia-type domain-containing protein</fullName>
    </recommendedName>
</protein>
<feature type="region of interest" description="Disordered" evidence="1">
    <location>
        <begin position="548"/>
        <end position="589"/>
    </location>
</feature>
<evidence type="ECO:0000313" key="3">
    <source>
        <dbReference type="EMBL" id="GEU99873.1"/>
    </source>
</evidence>
<feature type="compositionally biased region" description="Polar residues" evidence="1">
    <location>
        <begin position="550"/>
        <end position="562"/>
    </location>
</feature>
<name>A0A699GPB1_TANCI</name>